<dbReference type="Proteomes" id="UP000054270">
    <property type="component" value="Unassembled WGS sequence"/>
</dbReference>
<keyword evidence="3" id="KW-1185">Reference proteome</keyword>
<proteinExistence type="predicted"/>
<gene>
    <name evidence="2" type="ORF">HYPSUDRAFT_202578</name>
</gene>
<keyword evidence="1" id="KW-0812">Transmembrane</keyword>
<organism evidence="2 3">
    <name type="scientific">Hypholoma sublateritium (strain FD-334 SS-4)</name>
    <dbReference type="NCBI Taxonomy" id="945553"/>
    <lineage>
        <taxon>Eukaryota</taxon>
        <taxon>Fungi</taxon>
        <taxon>Dikarya</taxon>
        <taxon>Basidiomycota</taxon>
        <taxon>Agaricomycotina</taxon>
        <taxon>Agaricomycetes</taxon>
        <taxon>Agaricomycetidae</taxon>
        <taxon>Agaricales</taxon>
        <taxon>Agaricineae</taxon>
        <taxon>Strophariaceae</taxon>
        <taxon>Hypholoma</taxon>
    </lineage>
</organism>
<dbReference type="EMBL" id="KN817554">
    <property type="protein sequence ID" value="KJA21884.1"/>
    <property type="molecule type" value="Genomic_DNA"/>
</dbReference>
<name>A0A0D2NSN5_HYPSF</name>
<keyword evidence="1" id="KW-0472">Membrane</keyword>
<feature type="transmembrane region" description="Helical" evidence="1">
    <location>
        <begin position="28"/>
        <end position="48"/>
    </location>
</feature>
<evidence type="ECO:0000313" key="3">
    <source>
        <dbReference type="Proteomes" id="UP000054270"/>
    </source>
</evidence>
<sequence>MARTYSVTTAHCEKLPPQKHSASAGIRFLLVTHSLAPVLMIFVCTLPVCTCPHRLRSHPAIHACSTLAHAPGHTHATSAYTFTGTLRPFQPARLLSPWLTLHMDHIYAYIDERSLTAPDFRLLPPHLHSLYPFQKCSIPRPASVCSSMHALHSCMPSLLRPFHYLAWLTT</sequence>
<evidence type="ECO:0000313" key="2">
    <source>
        <dbReference type="EMBL" id="KJA21884.1"/>
    </source>
</evidence>
<dbReference type="AlphaFoldDB" id="A0A0D2NSN5"/>
<accession>A0A0D2NSN5</accession>
<reference evidence="3" key="1">
    <citation type="submission" date="2014-04" db="EMBL/GenBank/DDBJ databases">
        <title>Evolutionary Origins and Diversification of the Mycorrhizal Mutualists.</title>
        <authorList>
            <consortium name="DOE Joint Genome Institute"/>
            <consortium name="Mycorrhizal Genomics Consortium"/>
            <person name="Kohler A."/>
            <person name="Kuo A."/>
            <person name="Nagy L.G."/>
            <person name="Floudas D."/>
            <person name="Copeland A."/>
            <person name="Barry K.W."/>
            <person name="Cichocki N."/>
            <person name="Veneault-Fourrey C."/>
            <person name="LaButti K."/>
            <person name="Lindquist E.A."/>
            <person name="Lipzen A."/>
            <person name="Lundell T."/>
            <person name="Morin E."/>
            <person name="Murat C."/>
            <person name="Riley R."/>
            <person name="Ohm R."/>
            <person name="Sun H."/>
            <person name="Tunlid A."/>
            <person name="Henrissat B."/>
            <person name="Grigoriev I.V."/>
            <person name="Hibbett D.S."/>
            <person name="Martin F."/>
        </authorList>
    </citation>
    <scope>NUCLEOTIDE SEQUENCE [LARGE SCALE GENOMIC DNA]</scope>
    <source>
        <strain evidence="3">FD-334 SS-4</strain>
    </source>
</reference>
<protein>
    <submittedName>
        <fullName evidence="2">Uncharacterized protein</fullName>
    </submittedName>
</protein>
<keyword evidence="1" id="KW-1133">Transmembrane helix</keyword>
<evidence type="ECO:0000256" key="1">
    <source>
        <dbReference type="SAM" id="Phobius"/>
    </source>
</evidence>